<reference evidence="1 2" key="1">
    <citation type="submission" date="2018-09" db="EMBL/GenBank/DDBJ databases">
        <title>Metagenome Assembled Genomes from an Advanced Water Purification Facility.</title>
        <authorList>
            <person name="Stamps B.W."/>
            <person name="Spear J.R."/>
        </authorList>
    </citation>
    <scope>NUCLEOTIDE SEQUENCE [LARGE SCALE GENOMIC DNA]</scope>
    <source>
        <strain evidence="1">Bin_54_1</strain>
    </source>
</reference>
<accession>A0A5C7VRK3</accession>
<proteinExistence type="predicted"/>
<gene>
    <name evidence="1" type="ORF">E6Q60_08605</name>
</gene>
<comment type="caution">
    <text evidence="1">The sequence shown here is derived from an EMBL/GenBank/DDBJ whole genome shotgun (WGS) entry which is preliminary data.</text>
</comment>
<organism evidence="1 2">
    <name type="scientific">Nitrosomonas oligotropha</name>
    <dbReference type="NCBI Taxonomy" id="42354"/>
    <lineage>
        <taxon>Bacteria</taxon>
        <taxon>Pseudomonadati</taxon>
        <taxon>Pseudomonadota</taxon>
        <taxon>Betaproteobacteria</taxon>
        <taxon>Nitrosomonadales</taxon>
        <taxon>Nitrosomonadaceae</taxon>
        <taxon>Nitrosomonas</taxon>
    </lineage>
</organism>
<dbReference type="Proteomes" id="UP000321055">
    <property type="component" value="Unassembled WGS sequence"/>
</dbReference>
<sequence>MKHAMASALNVLASQLSHICELTFGDRFGLRQSSNLQATRQMAESFAYTMEPFGCYQSQYHQSICKTAADFLITGNSSL</sequence>
<protein>
    <submittedName>
        <fullName evidence="1">Uncharacterized protein</fullName>
    </submittedName>
</protein>
<evidence type="ECO:0000313" key="1">
    <source>
        <dbReference type="EMBL" id="TXI27880.1"/>
    </source>
</evidence>
<dbReference type="EMBL" id="SSFX01000065">
    <property type="protein sequence ID" value="TXI27880.1"/>
    <property type="molecule type" value="Genomic_DNA"/>
</dbReference>
<dbReference type="AlphaFoldDB" id="A0A5C7VRK3"/>
<evidence type="ECO:0000313" key="2">
    <source>
        <dbReference type="Proteomes" id="UP000321055"/>
    </source>
</evidence>
<name>A0A5C7VRK3_9PROT</name>